<protein>
    <recommendedName>
        <fullName evidence="6">MCM C-terminal AAA(+) ATPase domain-containing protein</fullName>
    </recommendedName>
</protein>
<dbReference type="InterPro" id="IPR027417">
    <property type="entry name" value="P-loop_NTPase"/>
</dbReference>
<feature type="compositionally biased region" description="Gly residues" evidence="5">
    <location>
        <begin position="754"/>
        <end position="766"/>
    </location>
</feature>
<dbReference type="Pfam" id="PF17855">
    <property type="entry name" value="MCM_lid"/>
    <property type="match status" value="1"/>
</dbReference>
<dbReference type="Pfam" id="PF17207">
    <property type="entry name" value="MCM_OB"/>
    <property type="match status" value="1"/>
</dbReference>
<dbReference type="Pfam" id="PF00493">
    <property type="entry name" value="MCM"/>
    <property type="match status" value="1"/>
</dbReference>
<evidence type="ECO:0000313" key="8">
    <source>
        <dbReference type="Proteomes" id="UP000674179"/>
    </source>
</evidence>
<dbReference type="InterPro" id="IPR041562">
    <property type="entry name" value="MCM_lid"/>
</dbReference>
<dbReference type="SMART" id="SM00382">
    <property type="entry name" value="AAA"/>
    <property type="match status" value="1"/>
</dbReference>
<dbReference type="InterPro" id="IPR003593">
    <property type="entry name" value="AAA+_ATPase"/>
</dbReference>
<keyword evidence="1 4" id="KW-0547">Nucleotide-binding</keyword>
<evidence type="ECO:0000259" key="6">
    <source>
        <dbReference type="PROSITE" id="PS50051"/>
    </source>
</evidence>
<dbReference type="FunFam" id="2.20.28.10:FF:000026">
    <property type="entry name" value="DNA replication licensing factor, putative"/>
    <property type="match status" value="1"/>
</dbReference>
<dbReference type="SUPFAM" id="SSF52540">
    <property type="entry name" value="P-loop containing nucleoside triphosphate hydrolases"/>
    <property type="match status" value="1"/>
</dbReference>
<dbReference type="InterPro" id="IPR012340">
    <property type="entry name" value="NA-bd_OB-fold"/>
</dbReference>
<dbReference type="Gene3D" id="2.40.50.140">
    <property type="entry name" value="Nucleic acid-binding proteins"/>
    <property type="match status" value="1"/>
</dbReference>
<dbReference type="FunFam" id="3.40.50.300:FF:003030">
    <property type="entry name" value="Putative DNA replication licensing factor"/>
    <property type="match status" value="1"/>
</dbReference>
<feature type="region of interest" description="Disordered" evidence="5">
    <location>
        <begin position="751"/>
        <end position="774"/>
    </location>
</feature>
<dbReference type="SMART" id="SM00350">
    <property type="entry name" value="MCM"/>
    <property type="match status" value="1"/>
</dbReference>
<dbReference type="KEGG" id="lenr:94174761"/>
<organism evidence="7 8">
    <name type="scientific">Leishmania enriettii</name>
    <dbReference type="NCBI Taxonomy" id="5663"/>
    <lineage>
        <taxon>Eukaryota</taxon>
        <taxon>Discoba</taxon>
        <taxon>Euglenozoa</taxon>
        <taxon>Kinetoplastea</taxon>
        <taxon>Metakinetoplastina</taxon>
        <taxon>Trypanosomatida</taxon>
        <taxon>Trypanosomatidae</taxon>
        <taxon>Leishmaniinae</taxon>
        <taxon>Leishmania</taxon>
    </lineage>
</organism>
<dbReference type="SUPFAM" id="SSF50249">
    <property type="entry name" value="Nucleic acid-binding proteins"/>
    <property type="match status" value="1"/>
</dbReference>
<evidence type="ECO:0000256" key="2">
    <source>
        <dbReference type="ARBA" id="ARBA00022840"/>
    </source>
</evidence>
<proteinExistence type="inferred from homology"/>
<dbReference type="GO" id="GO:0003697">
    <property type="term" value="F:single-stranded DNA binding"/>
    <property type="evidence" value="ECO:0007669"/>
    <property type="project" value="TreeGrafter"/>
</dbReference>
<dbReference type="OrthoDB" id="422555at2759"/>
<dbReference type="PROSITE" id="PS50051">
    <property type="entry name" value="MCM_2"/>
    <property type="match status" value="1"/>
</dbReference>
<dbReference type="InterPro" id="IPR033762">
    <property type="entry name" value="MCM_OB"/>
</dbReference>
<dbReference type="EMBL" id="JAFHKP010000005">
    <property type="protein sequence ID" value="KAG5486299.1"/>
    <property type="molecule type" value="Genomic_DNA"/>
</dbReference>
<gene>
    <name evidence="7" type="ORF">CUR178_07610</name>
</gene>
<dbReference type="GO" id="GO:0005634">
    <property type="term" value="C:nucleus"/>
    <property type="evidence" value="ECO:0007669"/>
    <property type="project" value="TreeGrafter"/>
</dbReference>
<dbReference type="GO" id="GO:0017116">
    <property type="term" value="F:single-stranded DNA helicase activity"/>
    <property type="evidence" value="ECO:0007669"/>
    <property type="project" value="TreeGrafter"/>
</dbReference>
<feature type="compositionally biased region" description="Low complexity" evidence="5">
    <location>
        <begin position="185"/>
        <end position="198"/>
    </location>
</feature>
<dbReference type="Gene3D" id="3.40.50.300">
    <property type="entry name" value="P-loop containing nucleotide triphosphate hydrolases"/>
    <property type="match status" value="1"/>
</dbReference>
<reference evidence="7 8" key="1">
    <citation type="submission" date="2021-02" db="EMBL/GenBank/DDBJ databases">
        <title>Leishmania (Mundinia) enrietti genome sequencing and assembly.</title>
        <authorList>
            <person name="Almutairi H."/>
            <person name="Gatherer D."/>
        </authorList>
    </citation>
    <scope>NUCLEOTIDE SEQUENCE [LARGE SCALE GENOMIC DNA]</scope>
    <source>
        <strain evidence="7">CUR178</strain>
    </source>
</reference>
<evidence type="ECO:0000256" key="4">
    <source>
        <dbReference type="RuleBase" id="RU004070"/>
    </source>
</evidence>
<dbReference type="InterPro" id="IPR001208">
    <property type="entry name" value="MCM_dom"/>
</dbReference>
<keyword evidence="2 4" id="KW-0067">ATP-binding</keyword>
<keyword evidence="8" id="KW-1185">Reference proteome</keyword>
<sequence>MRGRRGGADAAGAASTRRPAGPPAAVNENAWMDALWELHCGTPLADAVRYTDAIVEAMWEVFQPLLSELDVYPLAVPELQPVAVTATTAVAAPFTDFVVLRLAEPSAPTQRGQSHRSGDVEEDPIDEFGNALTPVMRTALLEQPRIVLALVEFFTAVWLYQYEARQLSTSKKVPCDKQHQHDRGAPSSTSPAISSTASETPALRRVYAAVSGDVRHATPFDHLGAAQLGRLLTIKGTVVRMSPTRISCLRMLYRCGHCGIVKGQTTEDGVLAYPGPCASSRCRGYKWAPLTDQAVCEEVQLLRLQEHTSFFDASTSLTSPSGGSGTGQQHGGSCSGGAAHDSGGQRMGNGGMHVMIEVELRPPWLDAVTVGDCVCVCGVLETRRGEGKQGSGMQQVCLRARAVRSLRSQESSVSSSCLSSIAALQRRQRNGGFLATTVVCGGRRDGPWRPAQGGGAAIFADGVGACCTLVGDGEGEAEEGLMLGTPVQLGGVGPAAFTAAAAASVITALPSGARVPFSYGFDSWSAEETGRFYEVARHPQWFARLTASVAPSIFGMELVKQALLLSIVGGNRDKNGGETRSSIHVLLVGDPGLGKSQLLRAACAVAPRSAFVCAHTSSSCGLTMTLTRDPVSGETTFEAGAVVHGDGGITCLDEIDKGVQEHKALLEVMEQETVSLAKAGMIFSMPVRTSVLAAGNPIGGRFDVTKSLPANVNLSPALLSRFDIIACLRNPHGTSGKAQQALTNHVLQWHRRGPAGGDNGEGGGGDGRGRRHGASACGGSAGALPLPLVQRFLLFCRSQCQPTLCPEACDVLQAHYLAQRQHLPEPQYGFTHGVVGGGGGGEAGRLSGRGSVPGPFSPPALGLEATVTPRYLQALIRVSEARAKLELRHVVTREDAEYAVQLLQACLHSFDGLAAPGSTVVSPTAGSADVGTGKRPAKLNQRDAVLQRLKLAIVEENNGVNLFTEQTILSVCESVGCRSAAAMLRQLNEFGFLLQKGSGKYCLRGC</sequence>
<feature type="compositionally biased region" description="Gly residues" evidence="5">
    <location>
        <begin position="322"/>
        <end position="335"/>
    </location>
</feature>
<dbReference type="PRINTS" id="PR01657">
    <property type="entry name" value="MCMFAMILY"/>
</dbReference>
<keyword evidence="3 4" id="KW-0238">DNA-binding</keyword>
<comment type="similarity">
    <text evidence="4">Belongs to the MCM family.</text>
</comment>
<accession>A0A836H5L1</accession>
<dbReference type="AlphaFoldDB" id="A0A836H5L1"/>
<dbReference type="GeneID" id="94174761"/>
<dbReference type="PANTHER" id="PTHR11630">
    <property type="entry name" value="DNA REPLICATION LICENSING FACTOR MCM FAMILY MEMBER"/>
    <property type="match status" value="1"/>
</dbReference>
<evidence type="ECO:0000256" key="3">
    <source>
        <dbReference type="ARBA" id="ARBA00023125"/>
    </source>
</evidence>
<dbReference type="GO" id="GO:0042555">
    <property type="term" value="C:MCM complex"/>
    <property type="evidence" value="ECO:0007669"/>
    <property type="project" value="TreeGrafter"/>
</dbReference>
<comment type="caution">
    <text evidence="7">The sequence shown here is derived from an EMBL/GenBank/DDBJ whole genome shotgun (WGS) entry which is preliminary data.</text>
</comment>
<feature type="region of interest" description="Disordered" evidence="5">
    <location>
        <begin position="171"/>
        <end position="198"/>
    </location>
</feature>
<feature type="domain" description="MCM C-terminal AAA(+) ATPase" evidence="6">
    <location>
        <begin position="541"/>
        <end position="730"/>
    </location>
</feature>
<dbReference type="Proteomes" id="UP000674179">
    <property type="component" value="Chromosome 5"/>
</dbReference>
<dbReference type="InterPro" id="IPR031327">
    <property type="entry name" value="MCM"/>
</dbReference>
<feature type="region of interest" description="Disordered" evidence="5">
    <location>
        <begin position="1"/>
        <end position="25"/>
    </location>
</feature>
<dbReference type="PANTHER" id="PTHR11630:SF47">
    <property type="entry name" value="DNA HELICASE MCM8"/>
    <property type="match status" value="1"/>
</dbReference>
<dbReference type="RefSeq" id="XP_067695741.1">
    <property type="nucleotide sequence ID" value="XM_067839251.1"/>
</dbReference>
<feature type="compositionally biased region" description="Low complexity" evidence="5">
    <location>
        <begin position="8"/>
        <end position="25"/>
    </location>
</feature>
<feature type="region of interest" description="Disordered" evidence="5">
    <location>
        <begin position="315"/>
        <end position="350"/>
    </location>
</feature>
<dbReference type="GO" id="GO:0005524">
    <property type="term" value="F:ATP binding"/>
    <property type="evidence" value="ECO:0007669"/>
    <property type="project" value="UniProtKB-KW"/>
</dbReference>
<evidence type="ECO:0000256" key="1">
    <source>
        <dbReference type="ARBA" id="ARBA00022741"/>
    </source>
</evidence>
<evidence type="ECO:0000313" key="7">
    <source>
        <dbReference type="EMBL" id="KAG5486299.1"/>
    </source>
</evidence>
<name>A0A836H5L1_LEIEN</name>
<feature type="compositionally biased region" description="Basic and acidic residues" evidence="5">
    <location>
        <begin position="173"/>
        <end position="184"/>
    </location>
</feature>
<evidence type="ECO:0000256" key="5">
    <source>
        <dbReference type="SAM" id="MobiDB-lite"/>
    </source>
</evidence>